<dbReference type="SUPFAM" id="SSF46689">
    <property type="entry name" value="Homeodomain-like"/>
    <property type="match status" value="2"/>
</dbReference>
<dbReference type="GO" id="GO:0006313">
    <property type="term" value="P:DNA transposition"/>
    <property type="evidence" value="ECO:0007669"/>
    <property type="project" value="InterPro"/>
</dbReference>
<dbReference type="InterPro" id="IPR009057">
    <property type="entry name" value="Homeodomain-like_sf"/>
</dbReference>
<dbReference type="InterPro" id="IPR036397">
    <property type="entry name" value="RNaseH_sf"/>
</dbReference>
<dbReference type="EMBL" id="AMWJ02000001">
    <property type="protein sequence ID" value="NNJ15394.1"/>
    <property type="molecule type" value="Genomic_DNA"/>
</dbReference>
<dbReference type="AlphaFoldDB" id="A0A7K4ECB5"/>
<organism evidence="4 7">
    <name type="scientific">Pseudomonas bharatica CSV86</name>
    <dbReference type="NCBI Taxonomy" id="1005395"/>
    <lineage>
        <taxon>Bacteria</taxon>
        <taxon>Pseudomonadati</taxon>
        <taxon>Pseudomonadota</taxon>
        <taxon>Gammaproteobacteria</taxon>
        <taxon>Pseudomonadales</taxon>
        <taxon>Pseudomonadaceae</taxon>
        <taxon>Pseudomonas</taxon>
        <taxon>Pseudomonas bharatica</taxon>
    </lineage>
</organism>
<dbReference type="Pfam" id="PF13333">
    <property type="entry name" value="rve_2"/>
    <property type="match status" value="1"/>
</dbReference>
<dbReference type="NCBIfam" id="NF033516">
    <property type="entry name" value="transpos_IS3"/>
    <property type="match status" value="1"/>
</dbReference>
<dbReference type="Proteomes" id="UP000010448">
    <property type="component" value="Unassembled WGS sequence"/>
</dbReference>
<dbReference type="Pfam" id="PF01527">
    <property type="entry name" value="HTH_Tnp_1"/>
    <property type="match status" value="1"/>
</dbReference>
<dbReference type="PANTHER" id="PTHR46889:SF4">
    <property type="entry name" value="TRANSPOSASE INSO FOR INSERTION SEQUENCE ELEMENT IS911B-RELATED"/>
    <property type="match status" value="1"/>
</dbReference>
<accession>A0A7K4ECB5</accession>
<evidence type="ECO:0000256" key="2">
    <source>
        <dbReference type="SAM" id="MobiDB-lite"/>
    </source>
</evidence>
<protein>
    <submittedName>
        <fullName evidence="4">IS3 family transposase</fullName>
    </submittedName>
</protein>
<dbReference type="InterPro" id="IPR050900">
    <property type="entry name" value="Transposase_IS3/IS150/IS904"/>
</dbReference>
<evidence type="ECO:0000256" key="1">
    <source>
        <dbReference type="ARBA" id="ARBA00009964"/>
    </source>
</evidence>
<dbReference type="GO" id="GO:0003677">
    <property type="term" value="F:DNA binding"/>
    <property type="evidence" value="ECO:0007669"/>
    <property type="project" value="InterPro"/>
</dbReference>
<dbReference type="InterPro" id="IPR001584">
    <property type="entry name" value="Integrase_cat-core"/>
</dbReference>
<sequence length="455" mass="52564">MTKYSKQFKLSAIEAFLKRGRGFRHVANQFQIDPTLLRRWVVAYQQHGRSSLERRHQRHSAEFKITVLHRMLNDRLSQRAAAALFNLGNSSQLGRWLRQYYSDGLANQLSVEKSSTRTMPKPSAKSSKPAAVRNEDLSPKELLEKVRMLEAENAYPKKARGVRGGEAQADPGSKEKAQLITALRRQFRLKYLLIAAGLPRSTYYTYFGDEGAEDKYAPLKQAMRGIQEHHRGRYGYRRMTAALRQKGHVINGKKVRRLMGELDLKCTVRPKKYKSYRGLMDEASPNTMNREFAADQPNQKWVTDVTEFKVAGEKLYLSPVLDLYNGEIVAYQTDTRPRYTLVGTMLERALEKLPADSKPMLHSDQGWHYRYPDYRQRLKEAGLEQSMSRKGNCLDNAAMESFFGTLKSEYFYREKFESIEQLRAGIDDYIRYYNHERIKMKLGGLSPVAYRAQAA</sequence>
<dbReference type="InterPro" id="IPR025948">
    <property type="entry name" value="HTH-like_dom"/>
</dbReference>
<feature type="compositionally biased region" description="Low complexity" evidence="2">
    <location>
        <begin position="120"/>
        <end position="131"/>
    </location>
</feature>
<dbReference type="GO" id="GO:0004803">
    <property type="term" value="F:transposase activity"/>
    <property type="evidence" value="ECO:0007669"/>
    <property type="project" value="InterPro"/>
</dbReference>
<feature type="domain" description="Integrase catalytic" evidence="3">
    <location>
        <begin position="293"/>
        <end position="455"/>
    </location>
</feature>
<feature type="region of interest" description="Disordered" evidence="2">
    <location>
        <begin position="112"/>
        <end position="134"/>
    </location>
</feature>
<dbReference type="PANTHER" id="PTHR46889">
    <property type="entry name" value="TRANSPOSASE INSF FOR INSERTION SEQUENCE IS3B-RELATED"/>
    <property type="match status" value="1"/>
</dbReference>
<dbReference type="Pfam" id="PF13276">
    <property type="entry name" value="HTH_21"/>
    <property type="match status" value="1"/>
</dbReference>
<evidence type="ECO:0000313" key="4">
    <source>
        <dbReference type="EMBL" id="NNJ15296.1"/>
    </source>
</evidence>
<dbReference type="GO" id="GO:0015074">
    <property type="term" value="P:DNA integration"/>
    <property type="evidence" value="ECO:0007669"/>
    <property type="project" value="InterPro"/>
</dbReference>
<evidence type="ECO:0000313" key="7">
    <source>
        <dbReference type="Proteomes" id="UP000010448"/>
    </source>
</evidence>
<dbReference type="InterPro" id="IPR036388">
    <property type="entry name" value="WH-like_DNA-bd_sf"/>
</dbReference>
<dbReference type="Gene3D" id="3.30.420.10">
    <property type="entry name" value="Ribonuclease H-like superfamily/Ribonuclease H"/>
    <property type="match status" value="1"/>
</dbReference>
<dbReference type="SUPFAM" id="SSF53098">
    <property type="entry name" value="Ribonuclease H-like"/>
    <property type="match status" value="1"/>
</dbReference>
<dbReference type="InterPro" id="IPR002514">
    <property type="entry name" value="Transposase_8"/>
</dbReference>
<reference evidence="4" key="1">
    <citation type="submission" date="2011-04" db="EMBL/GenBank/DDBJ databases">
        <authorList>
            <person name="Phale P."/>
            <person name="Raju S."/>
            <person name="Paliwal V."/>
            <person name="Purohit H.J."/>
        </authorList>
    </citation>
    <scope>NUCLEOTIDE SEQUENCE</scope>
    <source>
        <strain evidence="4">CSV86</strain>
    </source>
</reference>
<comment type="similarity">
    <text evidence="1">Belongs to the transposase 8 family.</text>
</comment>
<dbReference type="Gene3D" id="1.10.10.10">
    <property type="entry name" value="Winged helix-like DNA-binding domain superfamily/Winged helix DNA-binding domain"/>
    <property type="match status" value="1"/>
</dbReference>
<proteinExistence type="inferred from homology"/>
<dbReference type="OrthoDB" id="9810995at2"/>
<name>A0A7K4ECB5_9PSED</name>
<reference evidence="4" key="3">
    <citation type="submission" date="2020-04" db="EMBL/GenBank/DDBJ databases">
        <title>Whole genome sequence of a novel Pseudomonas sp CSV86 degrading multiple aromatics.</title>
        <authorList>
            <person name="Phale P.S."/>
            <person name="Mohapatra B."/>
            <person name="Sharma R."/>
        </authorList>
    </citation>
    <scope>NUCLEOTIDE SEQUENCE</scope>
    <source>
        <strain evidence="4">CSV86</strain>
    </source>
</reference>
<dbReference type="EMBL" id="AMWJ02000001">
    <property type="protein sequence ID" value="NNJ15296.1"/>
    <property type="molecule type" value="Genomic_DNA"/>
</dbReference>
<reference evidence="4 7" key="2">
    <citation type="journal article" date="2013" name="Genome Announc.">
        <title>Genome Sequence of Naphthalene-Degrading Soil Bacterium Pseudomonas putida CSV86.</title>
        <authorList>
            <person name="Phale P.S."/>
            <person name="Paliwal V."/>
            <person name="Raju S.C."/>
            <person name="Modak A."/>
            <person name="Purohit H.J."/>
        </authorList>
    </citation>
    <scope>NUCLEOTIDE SEQUENCE [LARGE SCALE GENOMIC DNA]</scope>
    <source>
        <strain evidence="4 7">CSV86</strain>
    </source>
</reference>
<dbReference type="Pfam" id="PF00665">
    <property type="entry name" value="rve"/>
    <property type="match status" value="1"/>
</dbReference>
<evidence type="ECO:0000313" key="5">
    <source>
        <dbReference type="EMBL" id="NNJ15394.1"/>
    </source>
</evidence>
<evidence type="ECO:0000313" key="6">
    <source>
        <dbReference type="EMBL" id="NNJ17725.1"/>
    </source>
</evidence>
<gene>
    <name evidence="4" type="ORF">CSV86_008615</name>
    <name evidence="5" type="ORF">CSV86_009200</name>
    <name evidence="6" type="ORF">CSV86_022355</name>
</gene>
<evidence type="ECO:0000259" key="3">
    <source>
        <dbReference type="PROSITE" id="PS50994"/>
    </source>
</evidence>
<dbReference type="PROSITE" id="PS50994">
    <property type="entry name" value="INTEGRASE"/>
    <property type="match status" value="1"/>
</dbReference>
<dbReference type="InterPro" id="IPR012337">
    <property type="entry name" value="RNaseH-like_sf"/>
</dbReference>
<comment type="caution">
    <text evidence="4">The sequence shown here is derived from an EMBL/GenBank/DDBJ whole genome shotgun (WGS) entry which is preliminary data.</text>
</comment>
<dbReference type="EMBL" id="AMWJ02000002">
    <property type="protein sequence ID" value="NNJ17725.1"/>
    <property type="molecule type" value="Genomic_DNA"/>
</dbReference>
<dbReference type="InterPro" id="IPR048020">
    <property type="entry name" value="Transpos_IS3"/>
</dbReference>
<keyword evidence="7" id="KW-1185">Reference proteome</keyword>